<dbReference type="Pfam" id="PF08478">
    <property type="entry name" value="POTRA_1"/>
    <property type="match status" value="1"/>
</dbReference>
<dbReference type="InterPro" id="IPR045335">
    <property type="entry name" value="FtsQ_C_sf"/>
</dbReference>
<comment type="subcellular location">
    <subcellularLocation>
        <location evidence="9">Cell inner membrane</location>
        <topology evidence="9">Single-pass type II membrane protein</topology>
    </subcellularLocation>
    <subcellularLocation>
        <location evidence="1">Membrane</location>
    </subcellularLocation>
    <text evidence="9">Localizes to the division septum.</text>
</comment>
<dbReference type="InterPro" id="IPR026579">
    <property type="entry name" value="FtsQ"/>
</dbReference>
<keyword evidence="3 9" id="KW-0997">Cell inner membrane</keyword>
<keyword evidence="5 9" id="KW-0812">Transmembrane</keyword>
<dbReference type="Gene3D" id="3.40.50.11690">
    <property type="entry name" value="Cell division protein FtsQ/DivIB"/>
    <property type="match status" value="1"/>
</dbReference>
<evidence type="ECO:0000259" key="10">
    <source>
        <dbReference type="PROSITE" id="PS51779"/>
    </source>
</evidence>
<keyword evidence="6 9" id="KW-1133">Transmembrane helix</keyword>
<dbReference type="OrthoDB" id="9783091at2"/>
<comment type="caution">
    <text evidence="11">The sequence shown here is derived from an EMBL/GenBank/DDBJ whole genome shotgun (WGS) entry which is preliminary data.</text>
</comment>
<sequence length="287" mass="32591">MRTIAEQARERREKVEREYGWSAVWRKTVRICRWVGATALIVGGPVALWQSGKTEQWLEMARSQAIDASARFGMVINTIDVAGRHRTDPNALLAAIGQKPGSPIITFDTDAARERIEQLSWVRKASVERRLPDTIIVHVEERQPLALWQNGDNHVLIDADGVQLQDYELGDYLNLPVLVGDDAPEHAAEMIKTLKTVPRLFEMVTGAQRIGHRRWNVQLSNGMFIRLPEHDMDKAWVRLDQLDKAHHLLESDVLVVDLRLADRTFVRLTPGAAELRRNPPKEKKGSV</sequence>
<dbReference type="RefSeq" id="WP_114088700.1">
    <property type="nucleotide sequence ID" value="NZ_JPWH01000009.1"/>
</dbReference>
<comment type="similarity">
    <text evidence="9">Belongs to the FtsQ/DivIB family. FtsQ subfamily.</text>
</comment>
<dbReference type="Pfam" id="PF03799">
    <property type="entry name" value="FtsQ_DivIB_C"/>
    <property type="match status" value="1"/>
</dbReference>
<keyword evidence="8 9" id="KW-0131">Cell cycle</keyword>
<evidence type="ECO:0000256" key="9">
    <source>
        <dbReference type="HAMAP-Rule" id="MF_00911"/>
    </source>
</evidence>
<organism evidence="11 12">
    <name type="scientific">Thalassospira profundimaris</name>
    <dbReference type="NCBI Taxonomy" id="502049"/>
    <lineage>
        <taxon>Bacteria</taxon>
        <taxon>Pseudomonadati</taxon>
        <taxon>Pseudomonadota</taxon>
        <taxon>Alphaproteobacteria</taxon>
        <taxon>Rhodospirillales</taxon>
        <taxon>Thalassospiraceae</taxon>
        <taxon>Thalassospira</taxon>
    </lineage>
</organism>
<accession>A0A367X8C3</accession>
<dbReference type="GO" id="GO:0032153">
    <property type="term" value="C:cell division site"/>
    <property type="evidence" value="ECO:0007669"/>
    <property type="project" value="UniProtKB-UniRule"/>
</dbReference>
<evidence type="ECO:0000256" key="7">
    <source>
        <dbReference type="ARBA" id="ARBA00023136"/>
    </source>
</evidence>
<dbReference type="InterPro" id="IPR013685">
    <property type="entry name" value="POTRA_FtsQ_type"/>
</dbReference>
<evidence type="ECO:0000313" key="11">
    <source>
        <dbReference type="EMBL" id="RCK49903.1"/>
    </source>
</evidence>
<dbReference type="PROSITE" id="PS51779">
    <property type="entry name" value="POTRA"/>
    <property type="match status" value="1"/>
</dbReference>
<dbReference type="PANTHER" id="PTHR35851">
    <property type="entry name" value="CELL DIVISION PROTEIN FTSQ"/>
    <property type="match status" value="1"/>
</dbReference>
<evidence type="ECO:0000313" key="12">
    <source>
        <dbReference type="Proteomes" id="UP000252517"/>
    </source>
</evidence>
<dbReference type="PANTHER" id="PTHR35851:SF1">
    <property type="entry name" value="CELL DIVISION PROTEIN FTSQ"/>
    <property type="match status" value="1"/>
</dbReference>
<proteinExistence type="inferred from homology"/>
<dbReference type="GO" id="GO:0005886">
    <property type="term" value="C:plasma membrane"/>
    <property type="evidence" value="ECO:0007669"/>
    <property type="project" value="UniProtKB-SubCell"/>
</dbReference>
<keyword evidence="4 9" id="KW-0132">Cell division</keyword>
<dbReference type="Gene3D" id="3.10.20.310">
    <property type="entry name" value="membrane protein fhac"/>
    <property type="match status" value="1"/>
</dbReference>
<keyword evidence="2 9" id="KW-1003">Cell membrane</keyword>
<dbReference type="InterPro" id="IPR034746">
    <property type="entry name" value="POTRA"/>
</dbReference>
<reference evidence="11 12" key="1">
    <citation type="submission" date="2014-07" db="EMBL/GenBank/DDBJ databases">
        <title>Draft genome sequence of Thalassospira profundimaris S25-3-2.</title>
        <authorList>
            <person name="Lai Q."/>
            <person name="Shao Z."/>
        </authorList>
    </citation>
    <scope>NUCLEOTIDE SEQUENCE [LARGE SCALE GENOMIC DNA]</scope>
    <source>
        <strain evidence="11 12">S25-3-2</strain>
    </source>
</reference>
<dbReference type="GO" id="GO:0090529">
    <property type="term" value="P:cell septum assembly"/>
    <property type="evidence" value="ECO:0007669"/>
    <property type="project" value="InterPro"/>
</dbReference>
<name>A0A367X8C3_9PROT</name>
<dbReference type="EMBL" id="JPWH01000009">
    <property type="protein sequence ID" value="RCK49903.1"/>
    <property type="molecule type" value="Genomic_DNA"/>
</dbReference>
<dbReference type="AlphaFoldDB" id="A0A367X8C3"/>
<evidence type="ECO:0000256" key="6">
    <source>
        <dbReference type="ARBA" id="ARBA00022989"/>
    </source>
</evidence>
<keyword evidence="7 9" id="KW-0472">Membrane</keyword>
<evidence type="ECO:0000256" key="3">
    <source>
        <dbReference type="ARBA" id="ARBA00022519"/>
    </source>
</evidence>
<evidence type="ECO:0000256" key="1">
    <source>
        <dbReference type="ARBA" id="ARBA00004370"/>
    </source>
</evidence>
<protein>
    <recommendedName>
        <fullName evidence="9">Cell division protein FtsQ</fullName>
    </recommendedName>
</protein>
<gene>
    <name evidence="9" type="primary">ftsQ</name>
    <name evidence="11" type="ORF">TH25_12925</name>
</gene>
<evidence type="ECO:0000256" key="8">
    <source>
        <dbReference type="ARBA" id="ARBA00023306"/>
    </source>
</evidence>
<evidence type="ECO:0000256" key="5">
    <source>
        <dbReference type="ARBA" id="ARBA00022692"/>
    </source>
</evidence>
<dbReference type="HAMAP" id="MF_00911">
    <property type="entry name" value="FtsQ_subfam"/>
    <property type="match status" value="1"/>
</dbReference>
<dbReference type="GO" id="GO:0043093">
    <property type="term" value="P:FtsZ-dependent cytokinesis"/>
    <property type="evidence" value="ECO:0007669"/>
    <property type="project" value="UniProtKB-UniRule"/>
</dbReference>
<comment type="function">
    <text evidence="9">Essential cell division protein.</text>
</comment>
<dbReference type="InterPro" id="IPR005548">
    <property type="entry name" value="Cell_div_FtsQ/DivIB_C"/>
</dbReference>
<evidence type="ECO:0000256" key="2">
    <source>
        <dbReference type="ARBA" id="ARBA00022475"/>
    </source>
</evidence>
<feature type="domain" description="POTRA" evidence="10">
    <location>
        <begin position="74"/>
        <end position="142"/>
    </location>
</feature>
<dbReference type="Proteomes" id="UP000252517">
    <property type="component" value="Unassembled WGS sequence"/>
</dbReference>
<evidence type="ECO:0000256" key="4">
    <source>
        <dbReference type="ARBA" id="ARBA00022618"/>
    </source>
</evidence>